<keyword evidence="2" id="KW-0645">Protease</keyword>
<keyword evidence="4" id="KW-0732">Signal</keyword>
<dbReference type="EMBL" id="CAXKWB010001374">
    <property type="protein sequence ID" value="CAL4064164.1"/>
    <property type="molecule type" value="Genomic_DNA"/>
</dbReference>
<proteinExistence type="predicted"/>
<dbReference type="GO" id="GO:0004252">
    <property type="term" value="F:serine-type endopeptidase activity"/>
    <property type="evidence" value="ECO:0007669"/>
    <property type="project" value="InterPro"/>
</dbReference>
<keyword evidence="2" id="KW-0720">Serine protease</keyword>
<dbReference type="PROSITE" id="PS50240">
    <property type="entry name" value="TRYPSIN_DOM"/>
    <property type="match status" value="1"/>
</dbReference>
<dbReference type="SUPFAM" id="SSF50494">
    <property type="entry name" value="Trypsin-like serine proteases"/>
    <property type="match status" value="1"/>
</dbReference>
<dbReference type="InterPro" id="IPR001314">
    <property type="entry name" value="Peptidase_S1A"/>
</dbReference>
<keyword evidence="7" id="KW-1185">Reference proteome</keyword>
<dbReference type="InterPro" id="IPR043504">
    <property type="entry name" value="Peptidase_S1_PA_chymotrypsin"/>
</dbReference>
<dbReference type="PRINTS" id="PR00722">
    <property type="entry name" value="CHYMOTRYPSIN"/>
</dbReference>
<feature type="domain" description="Peptidase S1" evidence="5">
    <location>
        <begin position="57"/>
        <end position="298"/>
    </location>
</feature>
<dbReference type="PROSITE" id="PS00135">
    <property type="entry name" value="TRYPSIN_SER"/>
    <property type="match status" value="1"/>
</dbReference>
<dbReference type="InterPro" id="IPR009003">
    <property type="entry name" value="Peptidase_S1_PA"/>
</dbReference>
<feature type="signal peptide" evidence="4">
    <location>
        <begin position="1"/>
        <end position="21"/>
    </location>
</feature>
<dbReference type="Proteomes" id="UP001497623">
    <property type="component" value="Unassembled WGS sequence"/>
</dbReference>
<sequence length="492" mass="53685">MNIKKMTIIFYVLFGTRSGTALDCGSWNAVKNISFQFQVDDRILDNGNPLKDNGGVAALHNSATNLDRDTQKCGATLISDRFLLTAAHCLTGTERLIGISLGRKDLSVDPKPGPNTYQIEKSFIHPLYEPGIGSSSYNDIAILQTDRKVTFSQNIWPFCLPEENQSFDDYDTVAISGYGLIDTANKSPTIKTAYVKLVKNTRCTALWRRDQAGADYYDTVLRHSYPNGLTSQVLCAGRDGVDSCNGDSGGPMSNQNTAGENIVIGLIAKGPRCVEYPRYPAFYTNVAYYIGWINAITRLSSPASPTTGAPQTRSPPTRRPVERFTTPAVNVGNNPDIHPFGGSFPRPIVSGGTGVNTGKRSKPVPHPTCSSDGDCTGASICCLDPCLKVDVCKVPHVNQAGEISQCDTPGPISPWRTCKEHITDSCDGWAACTDTLQQLAPRLFGPVGSQLPGSYHNLLLSEDLGQDLERQWDAYWQRQGKKTKNIKIRPRI</sequence>
<dbReference type="Pfam" id="PF00089">
    <property type="entry name" value="Trypsin"/>
    <property type="match status" value="1"/>
</dbReference>
<dbReference type="CDD" id="cd00190">
    <property type="entry name" value="Tryp_SPc"/>
    <property type="match status" value="1"/>
</dbReference>
<feature type="compositionally biased region" description="Polar residues" evidence="3">
    <location>
        <begin position="301"/>
        <end position="315"/>
    </location>
</feature>
<dbReference type="AlphaFoldDB" id="A0AAV2PW58"/>
<protein>
    <recommendedName>
        <fullName evidence="5">Peptidase S1 domain-containing protein</fullName>
    </recommendedName>
</protein>
<dbReference type="PROSITE" id="PS00134">
    <property type="entry name" value="TRYPSIN_HIS"/>
    <property type="match status" value="1"/>
</dbReference>
<reference evidence="6 7" key="1">
    <citation type="submission" date="2024-05" db="EMBL/GenBank/DDBJ databases">
        <authorList>
            <person name="Wallberg A."/>
        </authorList>
    </citation>
    <scope>NUCLEOTIDE SEQUENCE [LARGE SCALE GENOMIC DNA]</scope>
</reference>
<evidence type="ECO:0000259" key="5">
    <source>
        <dbReference type="PROSITE" id="PS50240"/>
    </source>
</evidence>
<dbReference type="FunFam" id="2.40.10.10:FF:000068">
    <property type="entry name" value="transmembrane protease serine 2"/>
    <property type="match status" value="1"/>
</dbReference>
<dbReference type="InterPro" id="IPR018114">
    <property type="entry name" value="TRYPSIN_HIS"/>
</dbReference>
<dbReference type="SMART" id="SM00020">
    <property type="entry name" value="Tryp_SPc"/>
    <property type="match status" value="1"/>
</dbReference>
<keyword evidence="2" id="KW-0378">Hydrolase</keyword>
<feature type="chain" id="PRO_5043819545" description="Peptidase S1 domain-containing protein" evidence="4">
    <location>
        <begin position="22"/>
        <end position="492"/>
    </location>
</feature>
<evidence type="ECO:0000256" key="2">
    <source>
        <dbReference type="RuleBase" id="RU363034"/>
    </source>
</evidence>
<keyword evidence="1" id="KW-1015">Disulfide bond</keyword>
<comment type="caution">
    <text evidence="6">The sequence shown here is derived from an EMBL/GenBank/DDBJ whole genome shotgun (WGS) entry which is preliminary data.</text>
</comment>
<gene>
    <name evidence="6" type="ORF">MNOR_LOCUS3885</name>
</gene>
<dbReference type="PANTHER" id="PTHR24253:SF153">
    <property type="entry name" value="SERINE PROTEASE HEPSIN"/>
    <property type="match status" value="1"/>
</dbReference>
<dbReference type="Gene3D" id="2.40.10.10">
    <property type="entry name" value="Trypsin-like serine proteases"/>
    <property type="match status" value="1"/>
</dbReference>
<dbReference type="GO" id="GO:0006508">
    <property type="term" value="P:proteolysis"/>
    <property type="evidence" value="ECO:0007669"/>
    <property type="project" value="UniProtKB-KW"/>
</dbReference>
<organism evidence="6 7">
    <name type="scientific">Meganyctiphanes norvegica</name>
    <name type="common">Northern krill</name>
    <name type="synonym">Thysanopoda norvegica</name>
    <dbReference type="NCBI Taxonomy" id="48144"/>
    <lineage>
        <taxon>Eukaryota</taxon>
        <taxon>Metazoa</taxon>
        <taxon>Ecdysozoa</taxon>
        <taxon>Arthropoda</taxon>
        <taxon>Crustacea</taxon>
        <taxon>Multicrustacea</taxon>
        <taxon>Malacostraca</taxon>
        <taxon>Eumalacostraca</taxon>
        <taxon>Eucarida</taxon>
        <taxon>Euphausiacea</taxon>
        <taxon>Euphausiidae</taxon>
        <taxon>Meganyctiphanes</taxon>
    </lineage>
</organism>
<evidence type="ECO:0000256" key="1">
    <source>
        <dbReference type="ARBA" id="ARBA00023157"/>
    </source>
</evidence>
<dbReference type="InterPro" id="IPR001254">
    <property type="entry name" value="Trypsin_dom"/>
</dbReference>
<evidence type="ECO:0000313" key="7">
    <source>
        <dbReference type="Proteomes" id="UP001497623"/>
    </source>
</evidence>
<evidence type="ECO:0000313" key="6">
    <source>
        <dbReference type="EMBL" id="CAL4064164.1"/>
    </source>
</evidence>
<dbReference type="PANTHER" id="PTHR24253">
    <property type="entry name" value="TRANSMEMBRANE PROTEASE SERINE"/>
    <property type="match status" value="1"/>
</dbReference>
<evidence type="ECO:0000256" key="4">
    <source>
        <dbReference type="SAM" id="SignalP"/>
    </source>
</evidence>
<evidence type="ECO:0000256" key="3">
    <source>
        <dbReference type="SAM" id="MobiDB-lite"/>
    </source>
</evidence>
<accession>A0AAV2PW58</accession>
<name>A0AAV2PW58_MEGNR</name>
<dbReference type="InterPro" id="IPR033116">
    <property type="entry name" value="TRYPSIN_SER"/>
</dbReference>
<feature type="region of interest" description="Disordered" evidence="3">
    <location>
        <begin position="301"/>
        <end position="343"/>
    </location>
</feature>